<dbReference type="WBParaSite" id="SSTP_0000932000.1">
    <property type="protein sequence ID" value="SSTP_0000932000.1"/>
    <property type="gene ID" value="SSTP_0000932000"/>
</dbReference>
<name>A0A0K0EIL4_STRER</name>
<protein>
    <submittedName>
        <fullName evidence="1">COX6C domain-containing protein</fullName>
    </submittedName>
</protein>
<sequence>MGTFTISYAFKKIIVDRKFTLLGAAVGLYFADCYDRASYHKVEMMKCQSKMFSNIPASLPKHVDPWKY</sequence>
<organism evidence="1">
    <name type="scientific">Strongyloides stercoralis</name>
    <name type="common">Threadworm</name>
    <dbReference type="NCBI Taxonomy" id="6248"/>
    <lineage>
        <taxon>Eukaryota</taxon>
        <taxon>Metazoa</taxon>
        <taxon>Ecdysozoa</taxon>
        <taxon>Nematoda</taxon>
        <taxon>Chromadorea</taxon>
        <taxon>Rhabditida</taxon>
        <taxon>Tylenchina</taxon>
        <taxon>Panagrolaimomorpha</taxon>
        <taxon>Strongyloidoidea</taxon>
        <taxon>Strongyloididae</taxon>
        <taxon>Strongyloides</taxon>
    </lineage>
</organism>
<evidence type="ECO:0000313" key="1">
    <source>
        <dbReference type="WBParaSite" id="SSTP_0000932000.1"/>
    </source>
</evidence>
<reference evidence="1" key="1">
    <citation type="submission" date="2015-08" db="UniProtKB">
        <authorList>
            <consortium name="WormBaseParasite"/>
        </authorList>
    </citation>
    <scope>IDENTIFICATION</scope>
</reference>
<accession>A0A0K0EIL4</accession>
<dbReference type="AlphaFoldDB" id="A0A0K0EIL4"/>
<proteinExistence type="predicted"/>